<sequence length="357" mass="39538">MKLEEIQAIAEAVLYEGYLLYPYRHSALKNRQRWTYGVLYPRAYSEAGGEVEPWRMQTECLLEAEPGRGGKAQLSVSVRFLQLMRCRREDEQSPGGQTIERPPEGAPIWAEAPFEGVWEEGVERTVGAAALSLRELLQAERSLPFAFPARCLVEEEPASKATSGSRRVVREGRALSGGVSIAAEAMPEHADLFKLRVTITNTTPVEQPAELRAQEALLAACVSTHTILQVEGGAFVSLIEPPEELRQVAASCQNRGTWPVLVGEPGERDSLLSSPIILYDYPQIAPESPAPLFDGTEIDELLALRILTLTDEEKEQIRRGDARGRAVLEQIEHLTPEQWLQLHGTIRGLRSLGEAEP</sequence>
<accession>A0A5J4K7S6</accession>
<gene>
    <name evidence="1" type="ORF">KTAU_13580</name>
</gene>
<dbReference type="Proteomes" id="UP000334820">
    <property type="component" value="Unassembled WGS sequence"/>
</dbReference>
<evidence type="ECO:0000313" key="2">
    <source>
        <dbReference type="Proteomes" id="UP000334820"/>
    </source>
</evidence>
<dbReference type="AlphaFoldDB" id="A0A5J4K7S6"/>
<evidence type="ECO:0000313" key="1">
    <source>
        <dbReference type="EMBL" id="GER82721.1"/>
    </source>
</evidence>
<protein>
    <submittedName>
        <fullName evidence="1">Uncharacterized protein</fullName>
    </submittedName>
</protein>
<dbReference type="EMBL" id="BKZV01000001">
    <property type="protein sequence ID" value="GER82721.1"/>
    <property type="molecule type" value="Genomic_DNA"/>
</dbReference>
<reference evidence="1 2" key="1">
    <citation type="journal article" date="2019" name="Int. J. Syst. Evol. Microbiol.">
        <title>Thermogemmatispora aurantia sp. nov. and Thermogemmatispora argillosa sp. nov., within the class Ktedonobacteria, and emended description of the genus Thermogemmatispora.</title>
        <authorList>
            <person name="Zheng Y."/>
            <person name="Wang C.M."/>
            <person name="Sakai Y."/>
            <person name="Abe K."/>
            <person name="Yokota A."/>
            <person name="Yabe S."/>
        </authorList>
    </citation>
    <scope>NUCLEOTIDE SEQUENCE [LARGE SCALE GENOMIC DNA]</scope>
    <source>
        <strain evidence="1 2">A1-2</strain>
    </source>
</reference>
<organism evidence="1 2">
    <name type="scientific">Thermogemmatispora aurantia</name>
    <dbReference type="NCBI Taxonomy" id="2045279"/>
    <lineage>
        <taxon>Bacteria</taxon>
        <taxon>Bacillati</taxon>
        <taxon>Chloroflexota</taxon>
        <taxon>Ktedonobacteria</taxon>
        <taxon>Thermogemmatisporales</taxon>
        <taxon>Thermogemmatisporaceae</taxon>
        <taxon>Thermogemmatispora</taxon>
    </lineage>
</organism>
<dbReference type="RefSeq" id="WP_151727521.1">
    <property type="nucleotide sequence ID" value="NZ_BKZV01000001.1"/>
</dbReference>
<proteinExistence type="predicted"/>
<name>A0A5J4K7S6_9CHLR</name>
<comment type="caution">
    <text evidence="1">The sequence shown here is derived from an EMBL/GenBank/DDBJ whole genome shotgun (WGS) entry which is preliminary data.</text>
</comment>
<keyword evidence="2" id="KW-1185">Reference proteome</keyword>